<dbReference type="InterPro" id="IPR045851">
    <property type="entry name" value="AMP-bd_C_sf"/>
</dbReference>
<dbReference type="PANTHER" id="PTHR42921">
    <property type="entry name" value="ACETOACETYL-COA SYNTHETASE"/>
    <property type="match status" value="1"/>
</dbReference>
<dbReference type="PROSITE" id="PS00455">
    <property type="entry name" value="AMP_BINDING"/>
    <property type="match status" value="1"/>
</dbReference>
<dbReference type="InterPro" id="IPR025110">
    <property type="entry name" value="AMP-bd_C"/>
</dbReference>
<evidence type="ECO:0000256" key="2">
    <source>
        <dbReference type="SAM" id="MobiDB-lite"/>
    </source>
</evidence>
<dbReference type="RefSeq" id="WP_284309313.1">
    <property type="nucleotide sequence ID" value="NZ_BSPB01000068.1"/>
</dbReference>
<feature type="domain" description="AMP-binding enzyme C-terminal" evidence="4">
    <location>
        <begin position="606"/>
        <end position="681"/>
    </location>
</feature>
<comment type="similarity">
    <text evidence="1">Belongs to the ATP-dependent AMP-binding enzyme family.</text>
</comment>
<evidence type="ECO:0000259" key="5">
    <source>
        <dbReference type="Pfam" id="PF16177"/>
    </source>
</evidence>
<dbReference type="InterPro" id="IPR042099">
    <property type="entry name" value="ANL_N_sf"/>
</dbReference>
<keyword evidence="7" id="KW-1185">Reference proteome</keyword>
<dbReference type="Gene3D" id="3.30.300.30">
    <property type="match status" value="1"/>
</dbReference>
<name>A0ABQ6CCT9_9BURK</name>
<sequence length="721" mass="78594">METTPNKAACEPQIRRYQAWLARERGLSFDSYDALWRWSVTDLDAYWQSVWDYFDIQSPTPHTAVLAKNVMPGAVWFPGAQVNLARQALRHVAPAHAAGFPAVIARNEKGRHTELSWPDLQRQAAALALHLRAQGVKPGDRVAAYLPNIPETMVAFLAVVSIGAVWSVCAPDMGTHAVLDRLRQIEPVVLIACDGVTYGHKDHDRLGVVAELRAALPTVRHVLLHTNLAEEPAARQAALDAAAPCAHLAAVTARDDADVAAFEPLWLPFDHPLWIVYSSGTTGLPKPIVHGHGGILLVMRAMGALHNDVGCSYDPNTWGERYHWYSSTGWIMWNAQMAGLLGGTTCVLYDGNPGGSREHPDWTTLWRFAADLGVTFFGAGAAFYANCLKAGVDLTACGDLSAVRVLGTTGSPLSEDAQNWGTEQFRRVRAAVDARLRGHDGDDRDPATGPQPVPPAERGGDIWWCNVSGGTDFAGSFIGGLRDLPQTPGRMQCRQLGSAVEAWDGQGRPVIDEVGELVCTQPIPSMPLYFVGDINHQRLIGSYFDMFPPGHGRKPGGGDLSAEAGAVWRHGDWLRIFPDGSCVIYGRSDATINRHGLRMGTSELYSAVEALPEVLDSMVVDLEYLGRESYMPLFVVLRPGVVLDDALRGRLNQAVRDSLSPRFVPDAIFQVAEIPRTLSGKKQELPIKKLLLGQPLEKVINKEAMANPGCLDWYVAFAAAR</sequence>
<dbReference type="Pfam" id="PF16177">
    <property type="entry name" value="ACAS_N"/>
    <property type="match status" value="1"/>
</dbReference>
<organism evidence="6 7">
    <name type="scientific">Hydrogenophaga electricum</name>
    <dbReference type="NCBI Taxonomy" id="1230953"/>
    <lineage>
        <taxon>Bacteria</taxon>
        <taxon>Pseudomonadati</taxon>
        <taxon>Pseudomonadota</taxon>
        <taxon>Betaproteobacteria</taxon>
        <taxon>Burkholderiales</taxon>
        <taxon>Comamonadaceae</taxon>
        <taxon>Hydrogenophaga</taxon>
    </lineage>
</organism>
<dbReference type="Proteomes" id="UP001156903">
    <property type="component" value="Unassembled WGS sequence"/>
</dbReference>
<feature type="domain" description="Acetyl-coenzyme A synthetase N-terminal" evidence="5">
    <location>
        <begin position="32"/>
        <end position="86"/>
    </location>
</feature>
<dbReference type="InterPro" id="IPR000873">
    <property type="entry name" value="AMP-dep_synth/lig_dom"/>
</dbReference>
<dbReference type="InterPro" id="IPR032387">
    <property type="entry name" value="ACAS_N"/>
</dbReference>
<evidence type="ECO:0000313" key="6">
    <source>
        <dbReference type="EMBL" id="GLS16615.1"/>
    </source>
</evidence>
<feature type="region of interest" description="Disordered" evidence="2">
    <location>
        <begin position="436"/>
        <end position="459"/>
    </location>
</feature>
<feature type="domain" description="AMP-dependent synthetase/ligase" evidence="3">
    <location>
        <begin position="99"/>
        <end position="427"/>
    </location>
</feature>
<dbReference type="Pfam" id="PF13193">
    <property type="entry name" value="AMP-binding_C"/>
    <property type="match status" value="1"/>
</dbReference>
<dbReference type="Pfam" id="PF00501">
    <property type="entry name" value="AMP-binding"/>
    <property type="match status" value="1"/>
</dbReference>
<proteinExistence type="inferred from homology"/>
<dbReference type="Gene3D" id="3.40.50.12780">
    <property type="entry name" value="N-terminal domain of ligase-like"/>
    <property type="match status" value="1"/>
</dbReference>
<feature type="compositionally biased region" description="Basic and acidic residues" evidence="2">
    <location>
        <begin position="436"/>
        <end position="446"/>
    </location>
</feature>
<gene>
    <name evidence="6" type="ORF">GCM10007935_40580</name>
</gene>
<evidence type="ECO:0000259" key="4">
    <source>
        <dbReference type="Pfam" id="PF13193"/>
    </source>
</evidence>
<evidence type="ECO:0000256" key="1">
    <source>
        <dbReference type="ARBA" id="ARBA00006432"/>
    </source>
</evidence>
<protein>
    <submittedName>
        <fullName evidence="6">Acetoacetyl-CoA synthetase</fullName>
    </submittedName>
</protein>
<comment type="caution">
    <text evidence="6">The sequence shown here is derived from an EMBL/GenBank/DDBJ whole genome shotgun (WGS) entry which is preliminary data.</text>
</comment>
<dbReference type="SUPFAM" id="SSF56801">
    <property type="entry name" value="Acetyl-CoA synthetase-like"/>
    <property type="match status" value="1"/>
</dbReference>
<dbReference type="InterPro" id="IPR020845">
    <property type="entry name" value="AMP-binding_CS"/>
</dbReference>
<evidence type="ECO:0000313" key="7">
    <source>
        <dbReference type="Proteomes" id="UP001156903"/>
    </source>
</evidence>
<dbReference type="PANTHER" id="PTHR42921:SF1">
    <property type="entry name" value="ACETOACETYL-COA SYNTHETASE"/>
    <property type="match status" value="1"/>
</dbReference>
<dbReference type="EMBL" id="BSPB01000068">
    <property type="protein sequence ID" value="GLS16615.1"/>
    <property type="molecule type" value="Genomic_DNA"/>
</dbReference>
<evidence type="ECO:0000259" key="3">
    <source>
        <dbReference type="Pfam" id="PF00501"/>
    </source>
</evidence>
<dbReference type="NCBIfam" id="NF002937">
    <property type="entry name" value="PRK03584.1"/>
    <property type="match status" value="1"/>
</dbReference>
<reference evidence="7" key="1">
    <citation type="journal article" date="2019" name="Int. J. Syst. Evol. Microbiol.">
        <title>The Global Catalogue of Microorganisms (GCM) 10K type strain sequencing project: providing services to taxonomists for standard genome sequencing and annotation.</title>
        <authorList>
            <consortium name="The Broad Institute Genomics Platform"/>
            <consortium name="The Broad Institute Genome Sequencing Center for Infectious Disease"/>
            <person name="Wu L."/>
            <person name="Ma J."/>
        </authorList>
    </citation>
    <scope>NUCLEOTIDE SEQUENCE [LARGE SCALE GENOMIC DNA]</scope>
    <source>
        <strain evidence="7">NBRC 109341</strain>
    </source>
</reference>
<accession>A0ABQ6CCT9</accession>